<feature type="non-terminal residue" evidence="1">
    <location>
        <position position="64"/>
    </location>
</feature>
<name>X1UIH6_9ZZZZ</name>
<proteinExistence type="predicted"/>
<protein>
    <submittedName>
        <fullName evidence="1">Uncharacterized protein</fullName>
    </submittedName>
</protein>
<evidence type="ECO:0000313" key="1">
    <source>
        <dbReference type="EMBL" id="GAJ03377.1"/>
    </source>
</evidence>
<gene>
    <name evidence="1" type="ORF">S12H4_51796</name>
</gene>
<organism evidence="1">
    <name type="scientific">marine sediment metagenome</name>
    <dbReference type="NCBI Taxonomy" id="412755"/>
    <lineage>
        <taxon>unclassified sequences</taxon>
        <taxon>metagenomes</taxon>
        <taxon>ecological metagenomes</taxon>
    </lineage>
</organism>
<accession>X1UIH6</accession>
<dbReference type="EMBL" id="BARW01032780">
    <property type="protein sequence ID" value="GAJ03377.1"/>
    <property type="molecule type" value="Genomic_DNA"/>
</dbReference>
<comment type="caution">
    <text evidence="1">The sequence shown here is derived from an EMBL/GenBank/DDBJ whole genome shotgun (WGS) entry which is preliminary data.</text>
</comment>
<sequence length="64" mass="6865">MPVSNPSDAGPLIALELLRHAWTLTPAGFKDGTPSGNCLRSEDLNDGMFDTSALFDPVDEYAII</sequence>
<reference evidence="1" key="1">
    <citation type="journal article" date="2014" name="Front. Microbiol.">
        <title>High frequency of phylogenetically diverse reductive dehalogenase-homologous genes in deep subseafloor sedimentary metagenomes.</title>
        <authorList>
            <person name="Kawai M."/>
            <person name="Futagami T."/>
            <person name="Toyoda A."/>
            <person name="Takaki Y."/>
            <person name="Nishi S."/>
            <person name="Hori S."/>
            <person name="Arai W."/>
            <person name="Tsubouchi T."/>
            <person name="Morono Y."/>
            <person name="Uchiyama I."/>
            <person name="Ito T."/>
            <person name="Fujiyama A."/>
            <person name="Inagaki F."/>
            <person name="Takami H."/>
        </authorList>
    </citation>
    <scope>NUCLEOTIDE SEQUENCE</scope>
    <source>
        <strain evidence="1">Expedition CK06-06</strain>
    </source>
</reference>
<dbReference type="AlphaFoldDB" id="X1UIH6"/>